<dbReference type="HOGENOM" id="CLU_2812351_0_0_1"/>
<proteinExistence type="predicted"/>
<dbReference type="Proteomes" id="UP000012174">
    <property type="component" value="Unassembled WGS sequence"/>
</dbReference>
<accession>M7SV45</accession>
<sequence length="67" mass="7499">MELSESLNHTRFHKRIEHKRIGAAEATRASQAVAIDGEIQKPYMRLVPFDDRAVALVLACLWSGVPP</sequence>
<evidence type="ECO:0000313" key="2">
    <source>
        <dbReference type="Proteomes" id="UP000012174"/>
    </source>
</evidence>
<dbReference type="EMBL" id="KB706305">
    <property type="protein sequence ID" value="EMR68117.1"/>
    <property type="molecule type" value="Genomic_DNA"/>
</dbReference>
<evidence type="ECO:0000313" key="1">
    <source>
        <dbReference type="EMBL" id="EMR68117.1"/>
    </source>
</evidence>
<keyword evidence="2" id="KW-1185">Reference proteome</keyword>
<gene>
    <name evidence="1" type="ORF">UCREL1_4874</name>
</gene>
<reference evidence="2" key="1">
    <citation type="journal article" date="2013" name="Genome Announc.">
        <title>Draft genome sequence of the grapevine dieback fungus Eutypa lata UCR-EL1.</title>
        <authorList>
            <person name="Blanco-Ulate B."/>
            <person name="Rolshausen P.E."/>
            <person name="Cantu D."/>
        </authorList>
    </citation>
    <scope>NUCLEOTIDE SEQUENCE [LARGE SCALE GENOMIC DNA]</scope>
    <source>
        <strain evidence="2">UCR-EL1</strain>
    </source>
</reference>
<dbReference type="AlphaFoldDB" id="M7SV45"/>
<name>M7SV45_EUTLA</name>
<organism evidence="1 2">
    <name type="scientific">Eutypa lata (strain UCR-EL1)</name>
    <name type="common">Grapevine dieback disease fungus</name>
    <name type="synonym">Eutypa armeniacae</name>
    <dbReference type="NCBI Taxonomy" id="1287681"/>
    <lineage>
        <taxon>Eukaryota</taxon>
        <taxon>Fungi</taxon>
        <taxon>Dikarya</taxon>
        <taxon>Ascomycota</taxon>
        <taxon>Pezizomycotina</taxon>
        <taxon>Sordariomycetes</taxon>
        <taxon>Xylariomycetidae</taxon>
        <taxon>Xylariales</taxon>
        <taxon>Diatrypaceae</taxon>
        <taxon>Eutypa</taxon>
    </lineage>
</organism>
<protein>
    <submittedName>
        <fullName evidence="1">Uncharacterized protein</fullName>
    </submittedName>
</protein>
<dbReference type="KEGG" id="ela:UCREL1_4874"/>